<dbReference type="InterPro" id="IPR008965">
    <property type="entry name" value="CBM2/CBM3_carb-bd_dom_sf"/>
</dbReference>
<dbReference type="Proteomes" id="UP001198983">
    <property type="component" value="Chromosome"/>
</dbReference>
<dbReference type="KEGG" id="tem:JW646_13655"/>
<reference evidence="3 4" key="1">
    <citation type="journal article" date="2023" name="Int. J. Syst. Evol. Microbiol.">
        <title>Terrisporobacter hibernicus sp. nov., isolated from bovine faeces in Northern Ireland.</title>
        <authorList>
            <person name="Mitchell M."/>
            <person name="Nguyen S.V."/>
            <person name="Connor M."/>
            <person name="Fairley D.J."/>
            <person name="Donoghue O."/>
            <person name="Marshall H."/>
            <person name="Koolman L."/>
            <person name="McMullan G."/>
            <person name="Schaffer K.E."/>
            <person name="McGrath J.W."/>
            <person name="Fanning S."/>
        </authorList>
    </citation>
    <scope>NUCLEOTIDE SEQUENCE [LARGE SCALE GENOMIC DNA]</scope>
    <source>
        <strain evidence="3 4">MCA3</strain>
    </source>
</reference>
<gene>
    <name evidence="3" type="ORF">JW646_13655</name>
</gene>
<evidence type="ECO:0000313" key="3">
    <source>
        <dbReference type="EMBL" id="UEL46680.1"/>
    </source>
</evidence>
<keyword evidence="4" id="KW-1185">Reference proteome</keyword>
<dbReference type="AlphaFoldDB" id="A0AAX2ZEA1"/>
<dbReference type="EMBL" id="CP081135">
    <property type="protein sequence ID" value="UEL46680.1"/>
    <property type="molecule type" value="Genomic_DNA"/>
</dbReference>
<dbReference type="Gene3D" id="2.60.40.680">
    <property type="match status" value="1"/>
</dbReference>
<feature type="transmembrane region" description="Helical" evidence="1">
    <location>
        <begin position="12"/>
        <end position="31"/>
    </location>
</feature>
<organism evidence="3 4">
    <name type="scientific">Terrisporobacter hibernicus</name>
    <dbReference type="NCBI Taxonomy" id="2813371"/>
    <lineage>
        <taxon>Bacteria</taxon>
        <taxon>Bacillati</taxon>
        <taxon>Bacillota</taxon>
        <taxon>Clostridia</taxon>
        <taxon>Peptostreptococcales</taxon>
        <taxon>Peptostreptococcaceae</taxon>
        <taxon>Terrisporobacter</taxon>
    </lineage>
</organism>
<sequence>MLNNLDKKQKYTILILLSILAIVIGISYIVVINSQEKNTKNDIDNNSEIKKEVSISLNGDSILSKNNKNTFKLKLKMSQIPSNIYSSASFSISFDKNKVEFVDIEKGDILTYSSNSPSWEYDVKASNKRGQANIMYLDSTGGKESFTSKSIVEERKNNILILEFKLKDDVESGENISFKIKDAVFATVNGDKDNSSLSTKNKNIKFEDCNIKIE</sequence>
<dbReference type="GO" id="GO:0000272">
    <property type="term" value="P:polysaccharide catabolic process"/>
    <property type="evidence" value="ECO:0007669"/>
    <property type="project" value="InterPro"/>
</dbReference>
<name>A0AAX2ZEA1_9FIRM</name>
<dbReference type="GO" id="GO:0030246">
    <property type="term" value="F:carbohydrate binding"/>
    <property type="evidence" value="ECO:0007669"/>
    <property type="project" value="InterPro"/>
</dbReference>
<dbReference type="Pfam" id="PF00963">
    <property type="entry name" value="Cohesin"/>
    <property type="match status" value="1"/>
</dbReference>
<keyword evidence="1" id="KW-0812">Transmembrane</keyword>
<dbReference type="SUPFAM" id="SSF49384">
    <property type="entry name" value="Carbohydrate-binding domain"/>
    <property type="match status" value="1"/>
</dbReference>
<evidence type="ECO:0000256" key="1">
    <source>
        <dbReference type="SAM" id="Phobius"/>
    </source>
</evidence>
<keyword evidence="1" id="KW-0472">Membrane</keyword>
<proteinExistence type="predicted"/>
<evidence type="ECO:0000313" key="4">
    <source>
        <dbReference type="Proteomes" id="UP001198983"/>
    </source>
</evidence>
<keyword evidence="1" id="KW-1133">Transmembrane helix</keyword>
<protein>
    <recommendedName>
        <fullName evidence="2">Cohesin domain-containing protein</fullName>
    </recommendedName>
</protein>
<dbReference type="RefSeq" id="WP_148556170.1">
    <property type="nucleotide sequence ID" value="NZ_CP081135.1"/>
</dbReference>
<accession>A0AAX2ZEA1</accession>
<dbReference type="InterPro" id="IPR002102">
    <property type="entry name" value="Cohesin_dom"/>
</dbReference>
<evidence type="ECO:0000259" key="2">
    <source>
        <dbReference type="Pfam" id="PF00963"/>
    </source>
</evidence>
<feature type="domain" description="Cohesin" evidence="2">
    <location>
        <begin position="69"/>
        <end position="203"/>
    </location>
</feature>